<keyword evidence="2" id="KW-1185">Reference proteome</keyword>
<reference evidence="1 2" key="1">
    <citation type="journal article" date="2020" name="Nat. Food">
        <title>A phased Vanilla planifolia genome enables genetic improvement of flavour and production.</title>
        <authorList>
            <person name="Hasing T."/>
            <person name="Tang H."/>
            <person name="Brym M."/>
            <person name="Khazi F."/>
            <person name="Huang T."/>
            <person name="Chambers A.H."/>
        </authorList>
    </citation>
    <scope>NUCLEOTIDE SEQUENCE [LARGE SCALE GENOMIC DNA]</scope>
    <source>
        <tissue evidence="1">Leaf</tissue>
    </source>
</reference>
<gene>
    <name evidence="1" type="ORF">HPP92_019565</name>
</gene>
<name>A0A835UL89_VANPL</name>
<evidence type="ECO:0000313" key="1">
    <source>
        <dbReference type="EMBL" id="KAG0463496.1"/>
    </source>
</evidence>
<evidence type="ECO:0000313" key="2">
    <source>
        <dbReference type="Proteomes" id="UP000636800"/>
    </source>
</evidence>
<protein>
    <submittedName>
        <fullName evidence="1">Uncharacterized protein</fullName>
    </submittedName>
</protein>
<organism evidence="1 2">
    <name type="scientific">Vanilla planifolia</name>
    <name type="common">Vanilla</name>
    <dbReference type="NCBI Taxonomy" id="51239"/>
    <lineage>
        <taxon>Eukaryota</taxon>
        <taxon>Viridiplantae</taxon>
        <taxon>Streptophyta</taxon>
        <taxon>Embryophyta</taxon>
        <taxon>Tracheophyta</taxon>
        <taxon>Spermatophyta</taxon>
        <taxon>Magnoliopsida</taxon>
        <taxon>Liliopsida</taxon>
        <taxon>Asparagales</taxon>
        <taxon>Orchidaceae</taxon>
        <taxon>Vanilloideae</taxon>
        <taxon>Vanilleae</taxon>
        <taxon>Vanilla</taxon>
    </lineage>
</organism>
<sequence length="49" mass="5145">MLKFAGERQSVIFSQNLKLIHLSSILAGSTKPSISSKACSPAMPSLGIV</sequence>
<proteinExistence type="predicted"/>
<comment type="caution">
    <text evidence="1">The sequence shown here is derived from an EMBL/GenBank/DDBJ whole genome shotgun (WGS) entry which is preliminary data.</text>
</comment>
<dbReference type="Proteomes" id="UP000636800">
    <property type="component" value="Chromosome 10"/>
</dbReference>
<dbReference type="AlphaFoldDB" id="A0A835UL89"/>
<accession>A0A835UL89</accession>
<dbReference type="EMBL" id="JADCNL010000010">
    <property type="protein sequence ID" value="KAG0463496.1"/>
    <property type="molecule type" value="Genomic_DNA"/>
</dbReference>